<dbReference type="RefSeq" id="WP_115495581.1">
    <property type="nucleotide sequence ID" value="NZ_QRBE01000005.1"/>
</dbReference>
<dbReference type="EMBL" id="QRBE01000005">
    <property type="protein sequence ID" value="RDS81713.1"/>
    <property type="molecule type" value="Genomic_DNA"/>
</dbReference>
<feature type="chain" id="PRO_5016654096" description="DUF4402 domain-containing protein" evidence="1">
    <location>
        <begin position="28"/>
        <end position="254"/>
    </location>
</feature>
<evidence type="ECO:0008006" key="4">
    <source>
        <dbReference type="Google" id="ProtNLM"/>
    </source>
</evidence>
<comment type="caution">
    <text evidence="2">The sequence shown here is derived from an EMBL/GenBank/DDBJ whole genome shotgun (WGS) entry which is preliminary data.</text>
</comment>
<sequence length="254" mass="26579">MNIVSRTKKLALCMSFGLLFVASASYAAQYTYIPSNVKVDFSNTSGQKDSLVFQQGGKLETSGINTYNFSGGFNDSNAFGLSDAVITDTASTTVTSDTQGVLPEQVNSNANAYYLLNGLLTVANPTDVQNLQSGAGYTLTDAISVSISGSGVSIPSGNYKAGTKFAVTGPVSVTTVAGTTETDTFTGKIVLGEVRGIRDAWGNLTGTRMNAIHITGSLTDSAGETYKIDQVVGQNDLNGITPDQLTLNYTLTQQ</sequence>
<dbReference type="AlphaFoldDB" id="A0A370WZW8"/>
<accession>A0A370WZW8</accession>
<gene>
    <name evidence="2" type="ORF">DWU98_10875</name>
</gene>
<evidence type="ECO:0000313" key="2">
    <source>
        <dbReference type="EMBL" id="RDS81713.1"/>
    </source>
</evidence>
<reference evidence="2 3" key="1">
    <citation type="submission" date="2018-07" db="EMBL/GenBank/DDBJ databases">
        <title>Dyella monticola sp. nov. and Dyella psychrodurans sp. nov. isolated from monsoon evergreen broad-leaved forest soil of Dinghu Mountain, China.</title>
        <authorList>
            <person name="Gao Z."/>
            <person name="Qiu L."/>
        </authorList>
    </citation>
    <scope>NUCLEOTIDE SEQUENCE [LARGE SCALE GENOMIC DNA]</scope>
    <source>
        <strain evidence="2 3">4G-K06</strain>
    </source>
</reference>
<evidence type="ECO:0000256" key="1">
    <source>
        <dbReference type="SAM" id="SignalP"/>
    </source>
</evidence>
<keyword evidence="1" id="KW-0732">Signal</keyword>
<protein>
    <recommendedName>
        <fullName evidence="4">DUF4402 domain-containing protein</fullName>
    </recommendedName>
</protein>
<organism evidence="2 3">
    <name type="scientific">Dyella monticola</name>
    <dbReference type="NCBI Taxonomy" id="1927958"/>
    <lineage>
        <taxon>Bacteria</taxon>
        <taxon>Pseudomonadati</taxon>
        <taxon>Pseudomonadota</taxon>
        <taxon>Gammaproteobacteria</taxon>
        <taxon>Lysobacterales</taxon>
        <taxon>Rhodanobacteraceae</taxon>
        <taxon>Dyella</taxon>
    </lineage>
</organism>
<feature type="signal peptide" evidence="1">
    <location>
        <begin position="1"/>
        <end position="27"/>
    </location>
</feature>
<name>A0A370WZW8_9GAMM</name>
<keyword evidence="3" id="KW-1185">Reference proteome</keyword>
<dbReference type="Proteomes" id="UP000254258">
    <property type="component" value="Unassembled WGS sequence"/>
</dbReference>
<proteinExistence type="predicted"/>
<evidence type="ECO:0000313" key="3">
    <source>
        <dbReference type="Proteomes" id="UP000254258"/>
    </source>
</evidence>